<dbReference type="SUPFAM" id="SSF51011">
    <property type="entry name" value="Glycosyl hydrolase domain"/>
    <property type="match status" value="1"/>
</dbReference>
<dbReference type="SUPFAM" id="SSF51445">
    <property type="entry name" value="(Trans)glycosidases"/>
    <property type="match status" value="1"/>
</dbReference>
<gene>
    <name evidence="6" type="primary">glgX</name>
    <name evidence="6" type="ordered locus">RC1_2270</name>
</gene>
<feature type="compositionally biased region" description="Pro residues" evidence="4">
    <location>
        <begin position="726"/>
        <end position="737"/>
    </location>
</feature>
<feature type="region of interest" description="Disordered" evidence="4">
    <location>
        <begin position="721"/>
        <end position="818"/>
    </location>
</feature>
<dbReference type="GO" id="GO:0005980">
    <property type="term" value="P:glycogen catabolic process"/>
    <property type="evidence" value="ECO:0007669"/>
    <property type="project" value="InterPro"/>
</dbReference>
<dbReference type="CDD" id="cd02856">
    <property type="entry name" value="E_set_GDE_Isoamylase_N"/>
    <property type="match status" value="1"/>
</dbReference>
<proteinExistence type="inferred from homology"/>
<protein>
    <submittedName>
        <fullName evidence="6">Glycogen debranching enzyme GlgX</fullName>
        <ecNumber evidence="6">3.2.1.-</ecNumber>
    </submittedName>
</protein>
<dbReference type="Gene3D" id="3.20.20.80">
    <property type="entry name" value="Glycosidases"/>
    <property type="match status" value="1"/>
</dbReference>
<keyword evidence="2 6" id="KW-0378">Hydrolase</keyword>
<dbReference type="SUPFAM" id="SSF81296">
    <property type="entry name" value="E set domains"/>
    <property type="match status" value="1"/>
</dbReference>
<evidence type="ECO:0000313" key="7">
    <source>
        <dbReference type="Proteomes" id="UP000001591"/>
    </source>
</evidence>
<dbReference type="InterPro" id="IPR011837">
    <property type="entry name" value="Glycogen_debranch_GlgX"/>
</dbReference>
<dbReference type="InterPro" id="IPR044505">
    <property type="entry name" value="GlgX_Isoamylase_N_E_set"/>
</dbReference>
<feature type="domain" description="Glycosyl hydrolase family 13 catalytic" evidence="5">
    <location>
        <begin position="167"/>
        <end position="580"/>
    </location>
</feature>
<keyword evidence="7" id="KW-1185">Reference proteome</keyword>
<dbReference type="Pfam" id="PF00128">
    <property type="entry name" value="Alpha-amylase"/>
    <property type="match status" value="1"/>
</dbReference>
<dbReference type="CAZy" id="GH13">
    <property type="family name" value="Glycoside Hydrolase Family 13"/>
</dbReference>
<dbReference type="SMART" id="SM00642">
    <property type="entry name" value="Aamy"/>
    <property type="match status" value="1"/>
</dbReference>
<dbReference type="InterPro" id="IPR013780">
    <property type="entry name" value="Glyco_hydro_b"/>
</dbReference>
<dbReference type="Pfam" id="PF02922">
    <property type="entry name" value="CBM_48"/>
    <property type="match status" value="1"/>
</dbReference>
<dbReference type="CDD" id="cd11326">
    <property type="entry name" value="AmyAc_Glg_debranch"/>
    <property type="match status" value="1"/>
</dbReference>
<comment type="similarity">
    <text evidence="1">Belongs to the glycosyl hydrolase 13 family.</text>
</comment>
<dbReference type="InterPro" id="IPR017853">
    <property type="entry name" value="GH"/>
</dbReference>
<keyword evidence="3 6" id="KW-0326">Glycosidase</keyword>
<dbReference type="InterPro" id="IPR014756">
    <property type="entry name" value="Ig_E-set"/>
</dbReference>
<dbReference type="Proteomes" id="UP000001591">
    <property type="component" value="Chromosome"/>
</dbReference>
<evidence type="ECO:0000313" key="6">
    <source>
        <dbReference type="EMBL" id="ACI99657.1"/>
    </source>
</evidence>
<dbReference type="CAZy" id="CBM48">
    <property type="family name" value="Carbohydrate-Binding Module Family 48"/>
</dbReference>
<dbReference type="GO" id="GO:0004135">
    <property type="term" value="F:amylo-alpha-1,6-glucosidase activity"/>
    <property type="evidence" value="ECO:0007669"/>
    <property type="project" value="InterPro"/>
</dbReference>
<evidence type="ECO:0000259" key="5">
    <source>
        <dbReference type="SMART" id="SM00642"/>
    </source>
</evidence>
<dbReference type="HOGENOM" id="CLU_011725_1_1_5"/>
<dbReference type="InterPro" id="IPR004193">
    <property type="entry name" value="Glyco_hydro_13_N"/>
</dbReference>
<evidence type="ECO:0000256" key="2">
    <source>
        <dbReference type="ARBA" id="ARBA00022801"/>
    </source>
</evidence>
<dbReference type="Gene3D" id="2.60.40.10">
    <property type="entry name" value="Immunoglobulins"/>
    <property type="match status" value="1"/>
</dbReference>
<dbReference type="EMBL" id="CP000613">
    <property type="protein sequence ID" value="ACI99657.1"/>
    <property type="molecule type" value="Genomic_DNA"/>
</dbReference>
<dbReference type="PANTHER" id="PTHR43002">
    <property type="entry name" value="GLYCOGEN DEBRANCHING ENZYME"/>
    <property type="match status" value="1"/>
</dbReference>
<dbReference type="KEGG" id="rce:RC1_2270"/>
<organism evidence="6 7">
    <name type="scientific">Rhodospirillum centenum (strain ATCC 51521 / SW)</name>
    <dbReference type="NCBI Taxonomy" id="414684"/>
    <lineage>
        <taxon>Bacteria</taxon>
        <taxon>Pseudomonadati</taxon>
        <taxon>Pseudomonadota</taxon>
        <taxon>Alphaproteobacteria</taxon>
        <taxon>Rhodospirillales</taxon>
        <taxon>Rhodospirillaceae</taxon>
        <taxon>Rhodospirillum</taxon>
    </lineage>
</organism>
<reference evidence="6 7" key="1">
    <citation type="journal article" date="2010" name="BMC Genomics">
        <title>Metabolic flexibility revealed in the genome of the cyst-forming alpha-1 proteobacterium Rhodospirillum centenum.</title>
        <authorList>
            <person name="Lu Y.K."/>
            <person name="Marden J."/>
            <person name="Han M."/>
            <person name="Swingley W.D."/>
            <person name="Mastrian S.D."/>
            <person name="Chowdhury S.R."/>
            <person name="Hao J."/>
            <person name="Helmy T."/>
            <person name="Kim S."/>
            <person name="Kurdoglu A.A."/>
            <person name="Matthies H.J."/>
            <person name="Rollo D."/>
            <person name="Stothard P."/>
            <person name="Blankenship R.E."/>
            <person name="Bauer C.E."/>
            <person name="Touchman J.W."/>
        </authorList>
    </citation>
    <scope>NUCLEOTIDE SEQUENCE [LARGE SCALE GENOMIC DNA]</scope>
    <source>
        <strain evidence="7">ATCC 51521 / SW</strain>
    </source>
</reference>
<evidence type="ECO:0000256" key="1">
    <source>
        <dbReference type="ARBA" id="ARBA00008061"/>
    </source>
</evidence>
<feature type="compositionally biased region" description="Pro residues" evidence="4">
    <location>
        <begin position="767"/>
        <end position="778"/>
    </location>
</feature>
<dbReference type="AlphaFoldDB" id="B6IPF5"/>
<sequence>MLTNGAARTTVWPGRPFPLGATWDGSGVNFALFSANAERVELCLFDESGTREMDRVVLPEYTDEIWHGYLPQARPGLLYGYRVYGPYDPARGHRFNPNKLVLDPYAKSLVGGIRWSDAHFGYRVGSSRQDLSFDRRDNARGMPKCRVIDPAFTWGAERAPSVPWTDTVIYEAHVRGLTMRHPQVPPGQRGTFAGLATPGLIEHLRALGVTAVELLPVQAFSDDRHLLEKSLRNYWGYATFGFFAPEPSYMCGTSTKEFKTMVARLHDAGIEVILDVVYNHTGEGNHLGPTISFRGIDNASYYLLNSGDPRYYTDYTGTGNTLNLTHPRVLQMVMDSLRYWVTDMHVDGFRFDLATALAREANGFDPGSGFLDAVRQDPVLSRVKLIAEPWDVGPGGYRVGQFPAGWAEWNDRFRDTVRRYWRGDEGMLPELAARLTASADLFERGARRSWSSINFVTSHDGFTLNDVVSYTRKHNEANGEGNRDGHDANYSSAYGLEGPTEIAGVRALRLRQARNMLATLFLSQGTPMLLGGDEILRTQGGNNNAYCQDNGVSWVDWAGTGAGPEARDMTAFVRRLTTLRRTHPVLRRGRFLHGEERSPDGVRDITWVTPRGLEKTPDEWRDTHARCLGLLLNGRAGRYLNPDGSHAMDSVLLLIVNAHTEAVFFRLPQVPGGTAWRALLDTGDPVGLPPPGFQESGREMEVPARTTLLMELVEPPAHFQTVLPAPAEPPPAETPPEPPEETGPASPADAADDAATPEMPSQAGPPGEGPPPRTPPADPLSAAADPVAPPETVPVTEAATGEEGEGTGGGSGAVDRHG</sequence>
<dbReference type="eggNOG" id="COG1523">
    <property type="taxonomic scope" value="Bacteria"/>
</dbReference>
<dbReference type="Gene3D" id="2.60.40.1180">
    <property type="entry name" value="Golgi alpha-mannosidase II"/>
    <property type="match status" value="1"/>
</dbReference>
<dbReference type="InterPro" id="IPR013783">
    <property type="entry name" value="Ig-like_fold"/>
</dbReference>
<evidence type="ECO:0000256" key="4">
    <source>
        <dbReference type="SAM" id="MobiDB-lite"/>
    </source>
</evidence>
<dbReference type="NCBIfam" id="TIGR02100">
    <property type="entry name" value="glgX_debranch"/>
    <property type="match status" value="1"/>
</dbReference>
<dbReference type="EC" id="3.2.1.-" evidence="6"/>
<name>B6IPF5_RHOCS</name>
<accession>B6IPF5</accession>
<evidence type="ECO:0000256" key="3">
    <source>
        <dbReference type="ARBA" id="ARBA00023295"/>
    </source>
</evidence>
<dbReference type="RefSeq" id="WP_012567442.1">
    <property type="nucleotide sequence ID" value="NC_011420.2"/>
</dbReference>
<dbReference type="InterPro" id="IPR006047">
    <property type="entry name" value="GH13_cat_dom"/>
</dbReference>
<dbReference type="STRING" id="414684.RC1_2270"/>